<dbReference type="InterPro" id="IPR036412">
    <property type="entry name" value="HAD-like_sf"/>
</dbReference>
<sequence>MRLIASDIDGTILGHDGTITQRTIEAFAAAAEAGVEIVFVTGRPPRWLDPIREQIGHTGTVICSNGAATYSLETESVVSSHVLSWDTVTAVKQRVESLAPHSHFALESLTGLHVEEGFLTPNRVSDAEHYAPVALTPDMADGGIVKMLAVLHTGNADEFLHLVRPAIGKLIAVTHSAPELALLEMGPVGVNKAVTLAEYAATKGIGAADVVAFGDMPNDIEMLGWAGAGYAMASGHPSALAAARLTAPRFEDDGVAQVIEARLAALHLA</sequence>
<dbReference type="EMBL" id="CP012677">
    <property type="protein sequence ID" value="ALE93494.1"/>
    <property type="molecule type" value="Genomic_DNA"/>
</dbReference>
<dbReference type="Gene3D" id="3.40.50.1000">
    <property type="entry name" value="HAD superfamily/HAD-like"/>
    <property type="match status" value="1"/>
</dbReference>
<dbReference type="KEGG" id="aaq:AOC05_16145"/>
<keyword evidence="2" id="KW-1185">Reference proteome</keyword>
<reference evidence="2" key="1">
    <citation type="submission" date="2015-09" db="EMBL/GenBank/DDBJ databases">
        <title>Complete genome of Arthrobacter alpinus strain R3.8.</title>
        <authorList>
            <person name="See-Too W.S."/>
            <person name="Chan K.G."/>
        </authorList>
    </citation>
    <scope>NUCLEOTIDE SEQUENCE [LARGE SCALE GENOMIC DNA]</scope>
    <source>
        <strain evidence="2">R3.8</strain>
    </source>
</reference>
<evidence type="ECO:0000313" key="2">
    <source>
        <dbReference type="Proteomes" id="UP000062833"/>
    </source>
</evidence>
<dbReference type="GO" id="GO:0000287">
    <property type="term" value="F:magnesium ion binding"/>
    <property type="evidence" value="ECO:0007669"/>
    <property type="project" value="TreeGrafter"/>
</dbReference>
<evidence type="ECO:0000313" key="1">
    <source>
        <dbReference type="EMBL" id="ALE93494.1"/>
    </source>
</evidence>
<proteinExistence type="predicted"/>
<accession>A0A0M5LXX0</accession>
<dbReference type="GO" id="GO:0016791">
    <property type="term" value="F:phosphatase activity"/>
    <property type="evidence" value="ECO:0007669"/>
    <property type="project" value="TreeGrafter"/>
</dbReference>
<dbReference type="NCBIfam" id="TIGR01484">
    <property type="entry name" value="HAD-SF-IIB"/>
    <property type="match status" value="1"/>
</dbReference>
<dbReference type="Pfam" id="PF08282">
    <property type="entry name" value="Hydrolase_3"/>
    <property type="match status" value="1"/>
</dbReference>
<dbReference type="PANTHER" id="PTHR10000">
    <property type="entry name" value="PHOSPHOSERINE PHOSPHATASE"/>
    <property type="match status" value="1"/>
</dbReference>
<dbReference type="OrthoDB" id="3180855at2"/>
<dbReference type="NCBIfam" id="TIGR00099">
    <property type="entry name" value="Cof-subfamily"/>
    <property type="match status" value="1"/>
</dbReference>
<dbReference type="RefSeq" id="WP_062008342.1">
    <property type="nucleotide sequence ID" value="NZ_CP012677.1"/>
</dbReference>
<dbReference type="Gene3D" id="3.30.1240.10">
    <property type="match status" value="1"/>
</dbReference>
<dbReference type="InterPro" id="IPR006379">
    <property type="entry name" value="HAD-SF_hydro_IIB"/>
</dbReference>
<dbReference type="InterPro" id="IPR000150">
    <property type="entry name" value="Cof"/>
</dbReference>
<gene>
    <name evidence="1" type="ORF">AOC05_16145</name>
</gene>
<dbReference type="Proteomes" id="UP000062833">
    <property type="component" value="Chromosome"/>
</dbReference>
<dbReference type="SUPFAM" id="SSF56784">
    <property type="entry name" value="HAD-like"/>
    <property type="match status" value="1"/>
</dbReference>
<dbReference type="PANTHER" id="PTHR10000:SF8">
    <property type="entry name" value="HAD SUPERFAMILY HYDROLASE-LIKE, TYPE 3"/>
    <property type="match status" value="1"/>
</dbReference>
<name>A0A0M5LXX0_9MICC</name>
<protein>
    <submittedName>
        <fullName evidence="1">Haloacid dehalogenase</fullName>
    </submittedName>
</protein>
<dbReference type="PATRIC" id="fig|656366.3.peg.3484"/>
<dbReference type="AlphaFoldDB" id="A0A0M5LXX0"/>
<dbReference type="InterPro" id="IPR023214">
    <property type="entry name" value="HAD_sf"/>
</dbReference>
<organism evidence="1 2">
    <name type="scientific">Arthrobacter alpinus</name>
    <dbReference type="NCBI Taxonomy" id="656366"/>
    <lineage>
        <taxon>Bacteria</taxon>
        <taxon>Bacillati</taxon>
        <taxon>Actinomycetota</taxon>
        <taxon>Actinomycetes</taxon>
        <taxon>Micrococcales</taxon>
        <taxon>Micrococcaceae</taxon>
        <taxon>Arthrobacter</taxon>
    </lineage>
</organism>
<dbReference type="GO" id="GO:0005829">
    <property type="term" value="C:cytosol"/>
    <property type="evidence" value="ECO:0007669"/>
    <property type="project" value="TreeGrafter"/>
</dbReference>